<keyword evidence="8" id="KW-0012">Acyltransferase</keyword>
<keyword evidence="4 8" id="KW-0808">Transferase</keyword>
<comment type="caution">
    <text evidence="8">The sequence shown here is derived from an EMBL/GenBank/DDBJ whole genome shotgun (WGS) entry which is preliminary data.</text>
</comment>
<comment type="catalytic activity">
    <reaction evidence="7">
        <text>a fatty acyl-[ACP] + S-adenosyl-L-methionine = an N-acyl-L-homoserine lactone + S-methyl-5'-thioadenosine + holo-[ACP] + H(+)</text>
        <dbReference type="Rhea" id="RHEA:10096"/>
        <dbReference type="Rhea" id="RHEA-COMP:9685"/>
        <dbReference type="Rhea" id="RHEA-COMP:14125"/>
        <dbReference type="ChEBI" id="CHEBI:15378"/>
        <dbReference type="ChEBI" id="CHEBI:17509"/>
        <dbReference type="ChEBI" id="CHEBI:55474"/>
        <dbReference type="ChEBI" id="CHEBI:59789"/>
        <dbReference type="ChEBI" id="CHEBI:64479"/>
        <dbReference type="ChEBI" id="CHEBI:138651"/>
        <dbReference type="EC" id="2.3.1.184"/>
    </reaction>
</comment>
<evidence type="ECO:0000256" key="7">
    <source>
        <dbReference type="ARBA" id="ARBA00048576"/>
    </source>
</evidence>
<comment type="similarity">
    <text evidence="1">Belongs to the LuxM / VanM family.</text>
</comment>
<evidence type="ECO:0000313" key="9">
    <source>
        <dbReference type="Proteomes" id="UP000838748"/>
    </source>
</evidence>
<evidence type="ECO:0000256" key="4">
    <source>
        <dbReference type="ARBA" id="ARBA00022679"/>
    </source>
</evidence>
<evidence type="ECO:0000256" key="6">
    <source>
        <dbReference type="ARBA" id="ARBA00022929"/>
    </source>
</evidence>
<proteinExistence type="inferred from homology"/>
<dbReference type="EMBL" id="CAKLDM010000002">
    <property type="protein sequence ID" value="CAH0540415.1"/>
    <property type="molecule type" value="Genomic_DNA"/>
</dbReference>
<evidence type="ECO:0000313" key="8">
    <source>
        <dbReference type="EMBL" id="CAH0540415.1"/>
    </source>
</evidence>
<dbReference type="Pfam" id="PF17327">
    <property type="entry name" value="AHL_synthase"/>
    <property type="match status" value="1"/>
</dbReference>
<evidence type="ECO:0000256" key="1">
    <source>
        <dbReference type="ARBA" id="ARBA00009683"/>
    </source>
</evidence>
<dbReference type="InterPro" id="IPR035304">
    <property type="entry name" value="AHL_synthase"/>
</dbReference>
<dbReference type="GO" id="GO:0061579">
    <property type="term" value="F:N-acyl homoserine lactone synthase activity"/>
    <property type="evidence" value="ECO:0007669"/>
    <property type="project" value="UniProtKB-EC"/>
</dbReference>
<evidence type="ECO:0000256" key="2">
    <source>
        <dbReference type="ARBA" id="ARBA00012340"/>
    </source>
</evidence>
<dbReference type="EC" id="2.3.1.184" evidence="2"/>
<keyword evidence="9" id="KW-1185">Reference proteome</keyword>
<protein>
    <recommendedName>
        <fullName evidence="2">acyl-homoserine-lactone synthase</fullName>
        <ecNumber evidence="2">2.3.1.184</ecNumber>
    </recommendedName>
</protein>
<accession>A0ABN8E9A8</accession>
<organism evidence="8 9">
    <name type="scientific">Vibrio marisflavi CECT 7928</name>
    <dbReference type="NCBI Taxonomy" id="634439"/>
    <lineage>
        <taxon>Bacteria</taxon>
        <taxon>Pseudomonadati</taxon>
        <taxon>Pseudomonadota</taxon>
        <taxon>Gammaproteobacteria</taxon>
        <taxon>Vibrionales</taxon>
        <taxon>Vibrionaceae</taxon>
        <taxon>Vibrio</taxon>
    </lineage>
</organism>
<evidence type="ECO:0000256" key="5">
    <source>
        <dbReference type="ARBA" id="ARBA00022691"/>
    </source>
</evidence>
<name>A0ABN8E9A8_9VIBR</name>
<keyword evidence="6" id="KW-0071">Autoinducer synthesis</keyword>
<sequence>MILTAPLKYEYPVIVSSVLIQGWDQRHQWLSYQEYFQSNQWKLCISYSGQNILNKSGILSTSLKGSYTNVESFETDFQDKLLKKNHICELLRLTVSGTIRQKVYYLYLAQKHLAKAVYDLGYDFCLTIIEQPFLLNYYENLNNNSYISTSCYQMDNTGDTNSIN</sequence>
<keyword evidence="5" id="KW-0949">S-adenosyl-L-methionine</keyword>
<dbReference type="Proteomes" id="UP000838748">
    <property type="component" value="Unassembled WGS sequence"/>
</dbReference>
<keyword evidence="3" id="KW-0673">Quorum sensing</keyword>
<evidence type="ECO:0000256" key="3">
    <source>
        <dbReference type="ARBA" id="ARBA00022654"/>
    </source>
</evidence>
<reference evidence="8" key="1">
    <citation type="submission" date="2021-11" db="EMBL/GenBank/DDBJ databases">
        <authorList>
            <person name="Rodrigo-Torres L."/>
            <person name="Arahal R. D."/>
            <person name="Lucena T."/>
        </authorList>
    </citation>
    <scope>NUCLEOTIDE SEQUENCE</scope>
    <source>
        <strain evidence="8">CECT 7928</strain>
    </source>
</reference>
<gene>
    <name evidence="8" type="primary">luxM</name>
    <name evidence="8" type="ORF">VMF7928_02843</name>
</gene>